<organism evidence="1 2">
    <name type="scientific">Tanacetum coccineum</name>
    <dbReference type="NCBI Taxonomy" id="301880"/>
    <lineage>
        <taxon>Eukaryota</taxon>
        <taxon>Viridiplantae</taxon>
        <taxon>Streptophyta</taxon>
        <taxon>Embryophyta</taxon>
        <taxon>Tracheophyta</taxon>
        <taxon>Spermatophyta</taxon>
        <taxon>Magnoliopsida</taxon>
        <taxon>eudicotyledons</taxon>
        <taxon>Gunneridae</taxon>
        <taxon>Pentapetalae</taxon>
        <taxon>asterids</taxon>
        <taxon>campanulids</taxon>
        <taxon>Asterales</taxon>
        <taxon>Asteraceae</taxon>
        <taxon>Asteroideae</taxon>
        <taxon>Anthemideae</taxon>
        <taxon>Anthemidinae</taxon>
        <taxon>Tanacetum</taxon>
    </lineage>
</organism>
<protein>
    <submittedName>
        <fullName evidence="1">Uncharacterized protein</fullName>
    </submittedName>
</protein>
<gene>
    <name evidence="1" type="ORF">Tco_1070340</name>
</gene>
<accession>A0ABQ5HL25</accession>
<dbReference type="Proteomes" id="UP001151760">
    <property type="component" value="Unassembled WGS sequence"/>
</dbReference>
<evidence type="ECO:0000313" key="1">
    <source>
        <dbReference type="EMBL" id="GJT88623.1"/>
    </source>
</evidence>
<reference evidence="1" key="2">
    <citation type="submission" date="2022-01" db="EMBL/GenBank/DDBJ databases">
        <authorList>
            <person name="Yamashiro T."/>
            <person name="Shiraishi A."/>
            <person name="Satake H."/>
            <person name="Nakayama K."/>
        </authorList>
    </citation>
    <scope>NUCLEOTIDE SEQUENCE</scope>
</reference>
<proteinExistence type="predicted"/>
<keyword evidence="2" id="KW-1185">Reference proteome</keyword>
<evidence type="ECO:0000313" key="2">
    <source>
        <dbReference type="Proteomes" id="UP001151760"/>
    </source>
</evidence>
<reference evidence="1" key="1">
    <citation type="journal article" date="2022" name="Int. J. Mol. Sci.">
        <title>Draft Genome of Tanacetum Coccineum: Genomic Comparison of Closely Related Tanacetum-Family Plants.</title>
        <authorList>
            <person name="Yamashiro T."/>
            <person name="Shiraishi A."/>
            <person name="Nakayama K."/>
            <person name="Satake H."/>
        </authorList>
    </citation>
    <scope>NUCLEOTIDE SEQUENCE</scope>
</reference>
<dbReference type="EMBL" id="BQNB010019747">
    <property type="protein sequence ID" value="GJT88623.1"/>
    <property type="molecule type" value="Genomic_DNA"/>
</dbReference>
<comment type="caution">
    <text evidence="1">The sequence shown here is derived from an EMBL/GenBank/DDBJ whole genome shotgun (WGS) entry which is preliminary data.</text>
</comment>
<sequence>MPSYEMPTSVASFDSLPCPTETYRAKGILIEVVKVWVQNLQSQTNLYPQMKEQRSTTASSSSCHLRRAHYLYPLRQQGNRIAPPGVLLWLPHSGSEIRLGYKWYSMGDGGCSGRALSRGWWVSQKTLPGSESVKRGIGDKRMLQQT</sequence>
<name>A0ABQ5HL25_9ASTR</name>